<accession>M0MVS1</accession>
<dbReference type="Proteomes" id="UP000011625">
    <property type="component" value="Unassembled WGS sequence"/>
</dbReference>
<proteinExistence type="predicted"/>
<dbReference type="Gene3D" id="2.60.40.2480">
    <property type="entry name" value="Periplasmic metal-binding protein Tp34-type"/>
    <property type="match status" value="1"/>
</dbReference>
<feature type="compositionally biased region" description="Low complexity" evidence="1">
    <location>
        <begin position="24"/>
        <end position="56"/>
    </location>
</feature>
<dbReference type="InterPro" id="IPR038482">
    <property type="entry name" value="Tp34-type_sf"/>
</dbReference>
<keyword evidence="4" id="KW-1185">Reference proteome</keyword>
<evidence type="ECO:0000259" key="2">
    <source>
        <dbReference type="Pfam" id="PF24041"/>
    </source>
</evidence>
<dbReference type="EMBL" id="AOME01000077">
    <property type="protein sequence ID" value="EMA49423.1"/>
    <property type="molecule type" value="Genomic_DNA"/>
</dbReference>
<dbReference type="Pfam" id="PF24041">
    <property type="entry name" value="DUF7350"/>
    <property type="match status" value="1"/>
</dbReference>
<dbReference type="RefSeq" id="WP_005045426.1">
    <property type="nucleotide sequence ID" value="NZ_AOME01000077.1"/>
</dbReference>
<name>M0MVS1_9EURY</name>
<evidence type="ECO:0000313" key="3">
    <source>
        <dbReference type="EMBL" id="EMA49423.1"/>
    </source>
</evidence>
<dbReference type="STRING" id="1227456.C450_17032"/>
<dbReference type="InterPro" id="IPR055774">
    <property type="entry name" value="DUF7350"/>
</dbReference>
<comment type="caution">
    <text evidence="3">The sequence shown here is derived from an EMBL/GenBank/DDBJ whole genome shotgun (WGS) entry which is preliminary data.</text>
</comment>
<protein>
    <submittedName>
        <fullName evidence="3">Fe2+ transport protein</fullName>
    </submittedName>
</protein>
<gene>
    <name evidence="3" type="ORF">C450_17032</name>
</gene>
<dbReference type="PROSITE" id="PS51257">
    <property type="entry name" value="PROKAR_LIPOPROTEIN"/>
    <property type="match status" value="1"/>
</dbReference>
<feature type="region of interest" description="Disordered" evidence="1">
    <location>
        <begin position="24"/>
        <end position="62"/>
    </location>
</feature>
<sequence>MERRRYLRLAAASSVALAGCSAIESVGEPDSSSPSETTSTGSATAASDDTAPDSADNGSDHGVYVQPFAESMYVVGRGVMGASGGTTGGTGTNAADTITSASRTNTTTADTTATRTTDGTDATPIAGDYRFALMYAAPHVFWTVDGAETTRQPIEQGDSLHLMSVVWDPETGTVLPDTGLSVEISRDGDLVGQEVIYPMLSQRMGFHYGANFPLPGDGSYTATLSVGGTGVRRTEAFAGRFAEPASVTIEFSFTQTTREQVVSPKAPRAGEPGAIAPMETSTVPSAVAPTKSELSGAFIGRATSGDAVFLVTRLSPDESPLDDGSPYLTVSARTPYNSLVLPAMALSATLKRDGTTVFDGPLKRTLDPDLGYHYGASVESAQPGDRLTISVATPPQVARHEGYENAFLDMPKMSVTL</sequence>
<dbReference type="AlphaFoldDB" id="M0MVS1"/>
<evidence type="ECO:0000256" key="1">
    <source>
        <dbReference type="SAM" id="MobiDB-lite"/>
    </source>
</evidence>
<feature type="domain" description="DUF7350" evidence="2">
    <location>
        <begin position="293"/>
        <end position="416"/>
    </location>
</feature>
<evidence type="ECO:0000313" key="4">
    <source>
        <dbReference type="Proteomes" id="UP000011625"/>
    </source>
</evidence>
<organism evidence="3 4">
    <name type="scientific">Halococcus salifodinae DSM 8989</name>
    <dbReference type="NCBI Taxonomy" id="1227456"/>
    <lineage>
        <taxon>Archaea</taxon>
        <taxon>Methanobacteriati</taxon>
        <taxon>Methanobacteriota</taxon>
        <taxon>Stenosarchaea group</taxon>
        <taxon>Halobacteria</taxon>
        <taxon>Halobacteriales</taxon>
        <taxon>Halococcaceae</taxon>
        <taxon>Halococcus</taxon>
    </lineage>
</organism>
<dbReference type="OrthoDB" id="156174at2157"/>
<dbReference type="PATRIC" id="fig|1227456.3.peg.3460"/>
<reference evidence="3 4" key="1">
    <citation type="journal article" date="2014" name="PLoS Genet.">
        <title>Phylogenetically driven sequencing of extremely halophilic archaea reveals strategies for static and dynamic osmo-response.</title>
        <authorList>
            <person name="Becker E.A."/>
            <person name="Seitzer P.M."/>
            <person name="Tritt A."/>
            <person name="Larsen D."/>
            <person name="Krusor M."/>
            <person name="Yao A.I."/>
            <person name="Wu D."/>
            <person name="Madern D."/>
            <person name="Eisen J.A."/>
            <person name="Darling A.E."/>
            <person name="Facciotti M.T."/>
        </authorList>
    </citation>
    <scope>NUCLEOTIDE SEQUENCE [LARGE SCALE GENOMIC DNA]</scope>
    <source>
        <strain evidence="3 4">DSM 8989</strain>
    </source>
</reference>